<keyword evidence="7" id="KW-0560">Oxidoreductase</keyword>
<keyword evidence="6" id="KW-0288">FMN</keyword>
<dbReference type="Pfam" id="PF10590">
    <property type="entry name" value="PNP_phzG_C"/>
    <property type="match status" value="1"/>
</dbReference>
<evidence type="ECO:0000256" key="4">
    <source>
        <dbReference type="ARBA" id="ARBA00012801"/>
    </source>
</evidence>
<accession>A0A7S2XW57</accession>
<evidence type="ECO:0000256" key="8">
    <source>
        <dbReference type="SAM" id="Phobius"/>
    </source>
</evidence>
<dbReference type="PANTHER" id="PTHR10851:SF0">
    <property type="entry name" value="PYRIDOXINE-5'-PHOSPHATE OXIDASE"/>
    <property type="match status" value="1"/>
</dbReference>
<dbReference type="GO" id="GO:0010181">
    <property type="term" value="F:FMN binding"/>
    <property type="evidence" value="ECO:0007669"/>
    <property type="project" value="InterPro"/>
</dbReference>
<comment type="pathway">
    <text evidence="3">Cofactor metabolism; pyridoxal 5'-phosphate salvage; pyridoxal 5'-phosphate from pyridoxine 5'-phosphate: step 1/1.</text>
</comment>
<keyword evidence="8" id="KW-0472">Membrane</keyword>
<comment type="cofactor">
    <cofactor evidence="1">
        <name>FMN</name>
        <dbReference type="ChEBI" id="CHEBI:58210"/>
    </cofactor>
</comment>
<comment type="pathway">
    <text evidence="2">Cofactor metabolism; pyridoxal 5'-phosphate salvage; pyridoxal 5'-phosphate from pyridoxamine 5'-phosphate: step 1/1.</text>
</comment>
<dbReference type="PROSITE" id="PS01064">
    <property type="entry name" value="PYRIDOX_OXIDASE"/>
    <property type="match status" value="1"/>
</dbReference>
<gene>
    <name evidence="11" type="ORF">FJAP1339_LOCUS2723</name>
</gene>
<evidence type="ECO:0000259" key="10">
    <source>
        <dbReference type="Pfam" id="PF10590"/>
    </source>
</evidence>
<evidence type="ECO:0000259" key="9">
    <source>
        <dbReference type="Pfam" id="PF01243"/>
    </source>
</evidence>
<feature type="domain" description="Pyridoxamine 5'-phosphate oxidase N-terminal" evidence="9">
    <location>
        <begin position="108"/>
        <end position="229"/>
    </location>
</feature>
<dbReference type="EMBL" id="HBHR01005525">
    <property type="protein sequence ID" value="CAD9860202.1"/>
    <property type="molecule type" value="Transcribed_RNA"/>
</dbReference>
<dbReference type="InterPro" id="IPR011576">
    <property type="entry name" value="Pyridox_Oxase_N"/>
</dbReference>
<dbReference type="NCBIfam" id="TIGR00558">
    <property type="entry name" value="pdxH"/>
    <property type="match status" value="1"/>
</dbReference>
<dbReference type="GO" id="GO:0008615">
    <property type="term" value="P:pyridoxine biosynthetic process"/>
    <property type="evidence" value="ECO:0007669"/>
    <property type="project" value="InterPro"/>
</dbReference>
<dbReference type="HAMAP" id="MF_01629">
    <property type="entry name" value="PdxH"/>
    <property type="match status" value="1"/>
</dbReference>
<evidence type="ECO:0000256" key="2">
    <source>
        <dbReference type="ARBA" id="ARBA00004738"/>
    </source>
</evidence>
<dbReference type="InterPro" id="IPR012349">
    <property type="entry name" value="Split_barrel_FMN-bd"/>
</dbReference>
<keyword evidence="8" id="KW-0812">Transmembrane</keyword>
<organism evidence="11">
    <name type="scientific">Fibrocapsa japonica</name>
    <dbReference type="NCBI Taxonomy" id="94617"/>
    <lineage>
        <taxon>Eukaryota</taxon>
        <taxon>Sar</taxon>
        <taxon>Stramenopiles</taxon>
        <taxon>Ochrophyta</taxon>
        <taxon>Raphidophyceae</taxon>
        <taxon>Chattonellales</taxon>
        <taxon>Chattonellaceae</taxon>
        <taxon>Fibrocapsa</taxon>
    </lineage>
</organism>
<dbReference type="AlphaFoldDB" id="A0A7S2XW57"/>
<keyword evidence="5" id="KW-0285">Flavoprotein</keyword>
<evidence type="ECO:0000256" key="7">
    <source>
        <dbReference type="ARBA" id="ARBA00023002"/>
    </source>
</evidence>
<dbReference type="GO" id="GO:0004733">
    <property type="term" value="F:pyridoxamine phosphate oxidase activity"/>
    <property type="evidence" value="ECO:0007669"/>
    <property type="project" value="UniProtKB-EC"/>
</dbReference>
<dbReference type="InterPro" id="IPR000659">
    <property type="entry name" value="Pyridox_Oxase"/>
</dbReference>
<name>A0A7S2XW57_9STRA</name>
<dbReference type="PANTHER" id="PTHR10851">
    <property type="entry name" value="PYRIDOXINE-5-PHOSPHATE OXIDASE"/>
    <property type="match status" value="1"/>
</dbReference>
<protein>
    <recommendedName>
        <fullName evidence="4">pyridoxal 5'-phosphate synthase</fullName>
        <ecNumber evidence="4">1.4.3.5</ecNumber>
    </recommendedName>
</protein>
<dbReference type="EC" id="1.4.3.5" evidence="4"/>
<dbReference type="Gene3D" id="2.30.110.10">
    <property type="entry name" value="Electron Transport, Fmn-binding Protein, Chain A"/>
    <property type="match status" value="1"/>
</dbReference>
<dbReference type="InterPro" id="IPR019576">
    <property type="entry name" value="Pyridoxamine_oxidase_dimer_C"/>
</dbReference>
<dbReference type="InterPro" id="IPR019740">
    <property type="entry name" value="Pyridox_Oxase_CS"/>
</dbReference>
<evidence type="ECO:0000256" key="1">
    <source>
        <dbReference type="ARBA" id="ARBA00001917"/>
    </source>
</evidence>
<proteinExistence type="inferred from homology"/>
<evidence type="ECO:0000256" key="5">
    <source>
        <dbReference type="ARBA" id="ARBA00022630"/>
    </source>
</evidence>
<evidence type="ECO:0000256" key="6">
    <source>
        <dbReference type="ARBA" id="ARBA00022643"/>
    </source>
</evidence>
<dbReference type="UniPathway" id="UPA01068">
    <property type="reaction ID" value="UER00304"/>
</dbReference>
<dbReference type="SUPFAM" id="SSF50475">
    <property type="entry name" value="FMN-binding split barrel"/>
    <property type="match status" value="1"/>
</dbReference>
<feature type="domain" description="Pyridoxine 5'-phosphate oxidase dimerisation C-terminal" evidence="10">
    <location>
        <begin position="246"/>
        <end position="289"/>
    </location>
</feature>
<feature type="transmembrane region" description="Helical" evidence="8">
    <location>
        <begin position="21"/>
        <end position="38"/>
    </location>
</feature>
<evidence type="ECO:0000256" key="3">
    <source>
        <dbReference type="ARBA" id="ARBA00005037"/>
    </source>
</evidence>
<evidence type="ECO:0000313" key="11">
    <source>
        <dbReference type="EMBL" id="CAD9860202.1"/>
    </source>
</evidence>
<reference evidence="11" key="1">
    <citation type="submission" date="2021-01" db="EMBL/GenBank/DDBJ databases">
        <authorList>
            <person name="Corre E."/>
            <person name="Pelletier E."/>
            <person name="Niang G."/>
            <person name="Scheremetjew M."/>
            <person name="Finn R."/>
            <person name="Kale V."/>
            <person name="Holt S."/>
            <person name="Cochrane G."/>
            <person name="Meng A."/>
            <person name="Brown T."/>
            <person name="Cohen L."/>
        </authorList>
    </citation>
    <scope>NUCLEOTIDE SEQUENCE</scope>
    <source>
        <strain evidence="11">CCMP1661</strain>
    </source>
</reference>
<dbReference type="NCBIfam" id="NF004231">
    <property type="entry name" value="PRK05679.1"/>
    <property type="match status" value="1"/>
</dbReference>
<sequence length="289" mass="33192">MIVDSKSMLLQLGKVRRQCPLTSFYLLFGAFMLMLFPIQSFRTVGTAGFFYPSKFSGAIHRTAKTMARSTSKSLADFREEYSKDEGLDESMVSSTPYPLFQRWFDDAKNAKVVEPNAMCLSTTEPTNGRPSSRYVLLKGFDERGWVWYTNYESRKGQELSANPWASLVFWWGDLHRSVRIEGKVEKVSAEESDEYFYSRPVGSQLGAMVSTQSRPVQSRSELEAKFQELTEAAEKNPSSVVRPPHWGGFRLAADRVEFWHGRSSRLHDRLVYTRPDFESVTWSIERLQP</sequence>
<dbReference type="Pfam" id="PF01243">
    <property type="entry name" value="PNPOx_N"/>
    <property type="match status" value="1"/>
</dbReference>
<keyword evidence="8" id="KW-1133">Transmembrane helix</keyword>